<protein>
    <recommendedName>
        <fullName evidence="3">WYL domain-containing protein</fullName>
    </recommendedName>
</protein>
<accession>A0ABD2X0Z5</accession>
<gene>
    <name evidence="1" type="ORF">TKK_007793</name>
</gene>
<proteinExistence type="predicted"/>
<reference evidence="1 2" key="1">
    <citation type="journal article" date="2024" name="bioRxiv">
        <title>A reference genome for Trichogramma kaykai: A tiny desert-dwelling parasitoid wasp with competing sex-ratio distorters.</title>
        <authorList>
            <person name="Culotta J."/>
            <person name="Lindsey A.R."/>
        </authorList>
    </citation>
    <scope>NUCLEOTIDE SEQUENCE [LARGE SCALE GENOMIC DNA]</scope>
    <source>
        <strain evidence="1 2">KSX58</strain>
    </source>
</reference>
<evidence type="ECO:0000313" key="2">
    <source>
        <dbReference type="Proteomes" id="UP001627154"/>
    </source>
</evidence>
<evidence type="ECO:0008006" key="3">
    <source>
        <dbReference type="Google" id="ProtNLM"/>
    </source>
</evidence>
<dbReference type="EMBL" id="JBJJXI010000059">
    <property type="protein sequence ID" value="KAL3398660.1"/>
    <property type="molecule type" value="Genomic_DNA"/>
</dbReference>
<evidence type="ECO:0000313" key="1">
    <source>
        <dbReference type="EMBL" id="KAL3398660.1"/>
    </source>
</evidence>
<keyword evidence="2" id="KW-1185">Reference proteome</keyword>
<dbReference type="AlphaFoldDB" id="A0ABD2X0Z5"/>
<dbReference type="Proteomes" id="UP001627154">
    <property type="component" value="Unassembled WGS sequence"/>
</dbReference>
<comment type="caution">
    <text evidence="1">The sequence shown here is derived from an EMBL/GenBank/DDBJ whole genome shotgun (WGS) entry which is preliminary data.</text>
</comment>
<name>A0ABD2X0Z5_9HYME</name>
<sequence>MEVLKSLRAKRRAITRIDYFYIEDIAKGNTIHVTSRHSDGTRCTPAYDILKRPSQSSRLFSTRAEHITM</sequence>
<organism evidence="1 2">
    <name type="scientific">Trichogramma kaykai</name>
    <dbReference type="NCBI Taxonomy" id="54128"/>
    <lineage>
        <taxon>Eukaryota</taxon>
        <taxon>Metazoa</taxon>
        <taxon>Ecdysozoa</taxon>
        <taxon>Arthropoda</taxon>
        <taxon>Hexapoda</taxon>
        <taxon>Insecta</taxon>
        <taxon>Pterygota</taxon>
        <taxon>Neoptera</taxon>
        <taxon>Endopterygota</taxon>
        <taxon>Hymenoptera</taxon>
        <taxon>Apocrita</taxon>
        <taxon>Proctotrupomorpha</taxon>
        <taxon>Chalcidoidea</taxon>
        <taxon>Trichogrammatidae</taxon>
        <taxon>Trichogramma</taxon>
    </lineage>
</organism>